<proteinExistence type="predicted"/>
<organism evidence="1 2">
    <name type="scientific">Candidatus Vogelbacteria bacterium CG22_combo_CG10-13_8_21_14_all_37_9</name>
    <dbReference type="NCBI Taxonomy" id="1975046"/>
    <lineage>
        <taxon>Bacteria</taxon>
        <taxon>Candidatus Vogeliibacteriota</taxon>
    </lineage>
</organism>
<dbReference type="EMBL" id="PCSX01000028">
    <property type="protein sequence ID" value="PIP58168.1"/>
    <property type="molecule type" value="Genomic_DNA"/>
</dbReference>
<evidence type="ECO:0008006" key="3">
    <source>
        <dbReference type="Google" id="ProtNLM"/>
    </source>
</evidence>
<name>A0A2H0BMF3_9BACT</name>
<accession>A0A2H0BMF3</accession>
<dbReference type="Proteomes" id="UP000229334">
    <property type="component" value="Unassembled WGS sequence"/>
</dbReference>
<protein>
    <recommendedName>
        <fullName evidence="3">SAM-dependent methyltransferase</fullName>
    </recommendedName>
</protein>
<evidence type="ECO:0000313" key="2">
    <source>
        <dbReference type="Proteomes" id="UP000229334"/>
    </source>
</evidence>
<sequence>MRIQKFGPNELFPEVKKRLITTNIVLDIGCGINPQQMIIPEVNICCEPFQEYLDHLQTKVKNLYDRIF</sequence>
<dbReference type="AlphaFoldDB" id="A0A2H0BMF3"/>
<comment type="caution">
    <text evidence="1">The sequence shown here is derived from an EMBL/GenBank/DDBJ whole genome shotgun (WGS) entry which is preliminary data.</text>
</comment>
<evidence type="ECO:0000313" key="1">
    <source>
        <dbReference type="EMBL" id="PIP58168.1"/>
    </source>
</evidence>
<reference evidence="1 2" key="1">
    <citation type="submission" date="2017-09" db="EMBL/GenBank/DDBJ databases">
        <title>Depth-based differentiation of microbial function through sediment-hosted aquifers and enrichment of novel symbionts in the deep terrestrial subsurface.</title>
        <authorList>
            <person name="Probst A.J."/>
            <person name="Ladd B."/>
            <person name="Jarett J.K."/>
            <person name="Geller-Mcgrath D.E."/>
            <person name="Sieber C.M."/>
            <person name="Emerson J.B."/>
            <person name="Anantharaman K."/>
            <person name="Thomas B.C."/>
            <person name="Malmstrom R."/>
            <person name="Stieglmeier M."/>
            <person name="Klingl A."/>
            <person name="Woyke T."/>
            <person name="Ryan C.M."/>
            <person name="Banfield J.F."/>
        </authorList>
    </citation>
    <scope>NUCLEOTIDE SEQUENCE [LARGE SCALE GENOMIC DNA]</scope>
    <source>
        <strain evidence="1">CG22_combo_CG10-13_8_21_14_all_37_9</strain>
    </source>
</reference>
<gene>
    <name evidence="1" type="ORF">COX02_01850</name>
</gene>